<keyword evidence="2" id="KW-0539">Nucleus</keyword>
<dbReference type="GO" id="GO:0003700">
    <property type="term" value="F:DNA-binding transcription factor activity"/>
    <property type="evidence" value="ECO:0007669"/>
    <property type="project" value="TreeGrafter"/>
</dbReference>
<protein>
    <recommendedName>
        <fullName evidence="5">BHLH domain-containing protein</fullName>
    </recommendedName>
</protein>
<keyword evidence="3" id="KW-0175">Coiled coil</keyword>
<accession>S8DIL3</accession>
<gene>
    <name evidence="6" type="ORF">FOMPIDRAFT_1154048</name>
</gene>
<dbReference type="STRING" id="743788.S8DIL3"/>
<dbReference type="InterPro" id="IPR011598">
    <property type="entry name" value="bHLH_dom"/>
</dbReference>
<evidence type="ECO:0000259" key="5">
    <source>
        <dbReference type="PROSITE" id="PS50888"/>
    </source>
</evidence>
<feature type="region of interest" description="Disordered" evidence="4">
    <location>
        <begin position="460"/>
        <end position="494"/>
    </location>
</feature>
<evidence type="ECO:0000256" key="1">
    <source>
        <dbReference type="ARBA" id="ARBA00023125"/>
    </source>
</evidence>
<dbReference type="GO" id="GO:0046983">
    <property type="term" value="F:protein dimerization activity"/>
    <property type="evidence" value="ECO:0007669"/>
    <property type="project" value="InterPro"/>
</dbReference>
<feature type="coiled-coil region" evidence="3">
    <location>
        <begin position="507"/>
        <end position="534"/>
    </location>
</feature>
<dbReference type="HOGENOM" id="CLU_020171_0_0_1"/>
<dbReference type="PROSITE" id="PS50888">
    <property type="entry name" value="BHLH"/>
    <property type="match status" value="1"/>
</dbReference>
<dbReference type="Proteomes" id="UP000015241">
    <property type="component" value="Unassembled WGS sequence"/>
</dbReference>
<organism evidence="6 7">
    <name type="scientific">Fomitopsis schrenkii</name>
    <name type="common">Brown rot fungus</name>
    <dbReference type="NCBI Taxonomy" id="2126942"/>
    <lineage>
        <taxon>Eukaryota</taxon>
        <taxon>Fungi</taxon>
        <taxon>Dikarya</taxon>
        <taxon>Basidiomycota</taxon>
        <taxon>Agaricomycotina</taxon>
        <taxon>Agaricomycetes</taxon>
        <taxon>Polyporales</taxon>
        <taxon>Fomitopsis</taxon>
    </lineage>
</organism>
<name>S8DIL3_FOMSC</name>
<feature type="region of interest" description="Disordered" evidence="4">
    <location>
        <begin position="371"/>
        <end position="448"/>
    </location>
</feature>
<feature type="compositionally biased region" description="Basic and acidic residues" evidence="4">
    <location>
        <begin position="439"/>
        <end position="448"/>
    </location>
</feature>
<dbReference type="InParanoid" id="S8DIL3"/>
<dbReference type="OrthoDB" id="5344169at2759"/>
<evidence type="ECO:0000313" key="6">
    <source>
        <dbReference type="EMBL" id="EPS93416.1"/>
    </source>
</evidence>
<dbReference type="GO" id="GO:0003677">
    <property type="term" value="F:DNA binding"/>
    <property type="evidence" value="ECO:0007669"/>
    <property type="project" value="UniProtKB-KW"/>
</dbReference>
<dbReference type="PANTHER" id="PTHR10328:SF15">
    <property type="entry name" value="BHLH TRANSCRIPTION FACTOR"/>
    <property type="match status" value="1"/>
</dbReference>
<dbReference type="EMBL" id="KE504278">
    <property type="protein sequence ID" value="EPS93416.1"/>
    <property type="molecule type" value="Genomic_DNA"/>
</dbReference>
<keyword evidence="7" id="KW-1185">Reference proteome</keyword>
<dbReference type="InterPro" id="IPR036638">
    <property type="entry name" value="HLH_DNA-bd_sf"/>
</dbReference>
<dbReference type="CDD" id="cd11405">
    <property type="entry name" value="bHLHzip_MLXIP_like"/>
    <property type="match status" value="1"/>
</dbReference>
<proteinExistence type="predicted"/>
<dbReference type="SMART" id="SM00353">
    <property type="entry name" value="HLH"/>
    <property type="match status" value="1"/>
</dbReference>
<dbReference type="GO" id="GO:0045944">
    <property type="term" value="P:positive regulation of transcription by RNA polymerase II"/>
    <property type="evidence" value="ECO:0007669"/>
    <property type="project" value="TreeGrafter"/>
</dbReference>
<dbReference type="SUPFAM" id="SSF47459">
    <property type="entry name" value="HLH, helix-loop-helix DNA-binding domain"/>
    <property type="match status" value="1"/>
</dbReference>
<reference evidence="6 7" key="1">
    <citation type="journal article" date="2012" name="Science">
        <title>The Paleozoic origin of enzymatic lignin decomposition reconstructed from 31 fungal genomes.</title>
        <authorList>
            <person name="Floudas D."/>
            <person name="Binder M."/>
            <person name="Riley R."/>
            <person name="Barry K."/>
            <person name="Blanchette R.A."/>
            <person name="Henrissat B."/>
            <person name="Martinez A.T."/>
            <person name="Otillar R."/>
            <person name="Spatafora J.W."/>
            <person name="Yadav J.S."/>
            <person name="Aerts A."/>
            <person name="Benoit I."/>
            <person name="Boyd A."/>
            <person name="Carlson A."/>
            <person name="Copeland A."/>
            <person name="Coutinho P.M."/>
            <person name="de Vries R.P."/>
            <person name="Ferreira P."/>
            <person name="Findley K."/>
            <person name="Foster B."/>
            <person name="Gaskell J."/>
            <person name="Glotzer D."/>
            <person name="Gorecki P."/>
            <person name="Heitman J."/>
            <person name="Hesse C."/>
            <person name="Hori C."/>
            <person name="Igarashi K."/>
            <person name="Jurgens J.A."/>
            <person name="Kallen N."/>
            <person name="Kersten P."/>
            <person name="Kohler A."/>
            <person name="Kuees U."/>
            <person name="Kumar T.K.A."/>
            <person name="Kuo A."/>
            <person name="LaButti K."/>
            <person name="Larrondo L.F."/>
            <person name="Lindquist E."/>
            <person name="Ling A."/>
            <person name="Lombard V."/>
            <person name="Lucas S."/>
            <person name="Lundell T."/>
            <person name="Martin R."/>
            <person name="McLaughlin D.J."/>
            <person name="Morgenstern I."/>
            <person name="Morin E."/>
            <person name="Murat C."/>
            <person name="Nagy L.G."/>
            <person name="Nolan M."/>
            <person name="Ohm R.A."/>
            <person name="Patyshakuliyeva A."/>
            <person name="Rokas A."/>
            <person name="Ruiz-Duenas F.J."/>
            <person name="Sabat G."/>
            <person name="Salamov A."/>
            <person name="Samejima M."/>
            <person name="Schmutz J."/>
            <person name="Slot J.C."/>
            <person name="St John F."/>
            <person name="Stenlid J."/>
            <person name="Sun H."/>
            <person name="Sun S."/>
            <person name="Syed K."/>
            <person name="Tsang A."/>
            <person name="Wiebenga A."/>
            <person name="Young D."/>
            <person name="Pisabarro A."/>
            <person name="Eastwood D.C."/>
            <person name="Martin F."/>
            <person name="Cullen D."/>
            <person name="Grigoriev I.V."/>
            <person name="Hibbett D.S."/>
        </authorList>
    </citation>
    <scope>NUCLEOTIDE SEQUENCE</scope>
    <source>
        <strain evidence="7">FP-58527</strain>
    </source>
</reference>
<feature type="compositionally biased region" description="Polar residues" evidence="4">
    <location>
        <begin position="416"/>
        <end position="430"/>
    </location>
</feature>
<evidence type="ECO:0000256" key="3">
    <source>
        <dbReference type="SAM" id="Coils"/>
    </source>
</evidence>
<dbReference type="PANTHER" id="PTHR10328">
    <property type="entry name" value="PROTEIN MAX MYC-ASSOCIATED FACTOR X"/>
    <property type="match status" value="1"/>
</dbReference>
<dbReference type="Gene3D" id="4.10.280.10">
    <property type="entry name" value="Helix-loop-helix DNA-binding domain"/>
    <property type="match status" value="1"/>
</dbReference>
<keyword evidence="1" id="KW-0238">DNA-binding</keyword>
<dbReference type="Pfam" id="PF00010">
    <property type="entry name" value="HLH"/>
    <property type="match status" value="1"/>
</dbReference>
<dbReference type="AlphaFoldDB" id="S8DIL3"/>
<sequence length="591" mass="62500">MPNLPFGSEALQHLLPSMDLTGQQQGTSQSSQATPQALLEQQFRLNQLQQLQQLQNQIFQQQLEILSGQTAFAGTQALGGQGIGDRQREQQQYGLPTPAPSGELRAQTSSDFVSPLLLQSGAGLTTMAQQPNTLAPDVSNFPNFMTQSHHMMPSAPHSAPAHIAFDMSPPLSMPSGSSDFNDISPLTSPWLGPFNNSSAQAAQGQGGSAAGLKRRGASSSGDEDTAVARPSRKRQSSIRAAMRPGAGSQQKHASMRGSRSANSTPLFNGLARPLMGMDVSDMHDMPGDSPSPIELPPMPPPANLCQQVSDLTSTIGGPVIAVLSNTTASVSAMTPVTPASIMNLGRIGTNSSLAPPSGAQEQVLHKKKEINSRARASSKSTAFVEPGRATRSADKATSVPLVSPSLKPIRPAGNSAVVSTTPSPSATQPIMQFRKSSHKAAEQKRRDSLKTSFDDLRILLPPIPLPSEDEPILPGAMPPRGPPKGSAEGPNRGVSKLQLLRCGNEYIKVLKGRVERRDEEIELLRREVVRLRLAVGPEAEDGGEEMDMEKDLDAVEAAGGNVGSILIGRAYNNCDGSLAEVEEGDEEGAEA</sequence>
<evidence type="ECO:0000256" key="4">
    <source>
        <dbReference type="SAM" id="MobiDB-lite"/>
    </source>
</evidence>
<feature type="compositionally biased region" description="Polar residues" evidence="4">
    <location>
        <begin position="247"/>
        <end position="266"/>
    </location>
</feature>
<feature type="region of interest" description="Disordered" evidence="4">
    <location>
        <begin position="191"/>
        <end position="271"/>
    </location>
</feature>
<evidence type="ECO:0000256" key="2">
    <source>
        <dbReference type="ARBA" id="ARBA00023242"/>
    </source>
</evidence>
<evidence type="ECO:0000313" key="7">
    <source>
        <dbReference type="Proteomes" id="UP000015241"/>
    </source>
</evidence>
<feature type="domain" description="BHLH" evidence="5">
    <location>
        <begin position="433"/>
        <end position="510"/>
    </location>
</feature>
<dbReference type="GO" id="GO:0090575">
    <property type="term" value="C:RNA polymerase II transcription regulator complex"/>
    <property type="evidence" value="ECO:0007669"/>
    <property type="project" value="TreeGrafter"/>
</dbReference>
<dbReference type="eggNOG" id="ENOG502S7T4">
    <property type="taxonomic scope" value="Eukaryota"/>
</dbReference>